<gene>
    <name evidence="2" type="ORF">UFOPK1541_00345</name>
</gene>
<dbReference type="EMBL" id="CAEZTA010000026">
    <property type="protein sequence ID" value="CAB4552430.1"/>
    <property type="molecule type" value="Genomic_DNA"/>
</dbReference>
<evidence type="ECO:0000256" key="1">
    <source>
        <dbReference type="SAM" id="MobiDB-lite"/>
    </source>
</evidence>
<organism evidence="2">
    <name type="scientific">freshwater metagenome</name>
    <dbReference type="NCBI Taxonomy" id="449393"/>
    <lineage>
        <taxon>unclassified sequences</taxon>
        <taxon>metagenomes</taxon>
        <taxon>ecological metagenomes</taxon>
    </lineage>
</organism>
<reference evidence="2" key="1">
    <citation type="submission" date="2020-05" db="EMBL/GenBank/DDBJ databases">
        <authorList>
            <person name="Chiriac C."/>
            <person name="Salcher M."/>
            <person name="Ghai R."/>
            <person name="Kavagutti S V."/>
        </authorList>
    </citation>
    <scope>NUCLEOTIDE SEQUENCE</scope>
</reference>
<proteinExistence type="predicted"/>
<sequence>MRIKLIAALSALFLSLTLTSTAAATKSPTPTPKPTVSAKASASAKATATAKAPVKKAPVKKKKKVVKLSPSPSPKWPPVGFKTDALGETKLYLKVPSAKELVGILSAKSALASQVKACTQFTCGAVQVASETGCRWWRVNAEVIGATSAENRSPKTFGKIVADVTRSAAKQIVTILLVTTEPIGAGHIVSNINVDCNQGDPTGPIPNTDYQVIADK</sequence>
<accession>A0A6J6CLM8</accession>
<feature type="compositionally biased region" description="Low complexity" evidence="1">
    <location>
        <begin position="24"/>
        <end position="52"/>
    </location>
</feature>
<dbReference type="AlphaFoldDB" id="A0A6J6CLM8"/>
<protein>
    <submittedName>
        <fullName evidence="2">Unannotated protein</fullName>
    </submittedName>
</protein>
<evidence type="ECO:0000313" key="2">
    <source>
        <dbReference type="EMBL" id="CAB4552430.1"/>
    </source>
</evidence>
<feature type="region of interest" description="Disordered" evidence="1">
    <location>
        <begin position="24"/>
        <end position="55"/>
    </location>
</feature>
<name>A0A6J6CLM8_9ZZZZ</name>